<dbReference type="Proteomes" id="UP000237105">
    <property type="component" value="Unassembled WGS sequence"/>
</dbReference>
<gene>
    <name evidence="1" type="ORF">PanWU01x14_105580</name>
</gene>
<sequence>MEILRPSKALTLSEFNVVLVVLPHNAEPEVVKDSKDDLQDDGDGIAYSNTLQLCEPFFMVGWLVSSRKGRDDKPVDIGPPISDRTFQVLAGHWALGKKGIAHYLFPPLNPLKARPSHL</sequence>
<reference evidence="2" key="1">
    <citation type="submission" date="2016-06" db="EMBL/GenBank/DDBJ databases">
        <title>Parallel loss of symbiosis genes in relatives of nitrogen-fixing non-legume Parasponia.</title>
        <authorList>
            <person name="Van Velzen R."/>
            <person name="Holmer R."/>
            <person name="Bu F."/>
            <person name="Rutten L."/>
            <person name="Van Zeijl A."/>
            <person name="Liu W."/>
            <person name="Santuari L."/>
            <person name="Cao Q."/>
            <person name="Sharma T."/>
            <person name="Shen D."/>
            <person name="Roswanjaya Y."/>
            <person name="Wardhani T."/>
            <person name="Kalhor M.S."/>
            <person name="Jansen J."/>
            <person name="Van den Hoogen J."/>
            <person name="Gungor B."/>
            <person name="Hartog M."/>
            <person name="Hontelez J."/>
            <person name="Verver J."/>
            <person name="Yang W.-C."/>
            <person name="Schijlen E."/>
            <person name="Repin R."/>
            <person name="Schilthuizen M."/>
            <person name="Schranz E."/>
            <person name="Heidstra R."/>
            <person name="Miyata K."/>
            <person name="Fedorova E."/>
            <person name="Kohlen W."/>
            <person name="Bisseling T."/>
            <person name="Smit S."/>
            <person name="Geurts R."/>
        </authorList>
    </citation>
    <scope>NUCLEOTIDE SEQUENCE [LARGE SCALE GENOMIC DNA]</scope>
    <source>
        <strain evidence="2">cv. WU1-14</strain>
    </source>
</reference>
<dbReference type="EMBL" id="JXTB01000075">
    <property type="protein sequence ID" value="PON66976.1"/>
    <property type="molecule type" value="Genomic_DNA"/>
</dbReference>
<name>A0A2P5D107_PARAD</name>
<keyword evidence="2" id="KW-1185">Reference proteome</keyword>
<protein>
    <submittedName>
        <fullName evidence="1">Uncharacterized protein</fullName>
    </submittedName>
</protein>
<evidence type="ECO:0000313" key="2">
    <source>
        <dbReference type="Proteomes" id="UP000237105"/>
    </source>
</evidence>
<evidence type="ECO:0000313" key="1">
    <source>
        <dbReference type="EMBL" id="PON66976.1"/>
    </source>
</evidence>
<proteinExistence type="predicted"/>
<organism evidence="1 2">
    <name type="scientific">Parasponia andersonii</name>
    <name type="common">Sponia andersonii</name>
    <dbReference type="NCBI Taxonomy" id="3476"/>
    <lineage>
        <taxon>Eukaryota</taxon>
        <taxon>Viridiplantae</taxon>
        <taxon>Streptophyta</taxon>
        <taxon>Embryophyta</taxon>
        <taxon>Tracheophyta</taxon>
        <taxon>Spermatophyta</taxon>
        <taxon>Magnoliopsida</taxon>
        <taxon>eudicotyledons</taxon>
        <taxon>Gunneridae</taxon>
        <taxon>Pentapetalae</taxon>
        <taxon>rosids</taxon>
        <taxon>fabids</taxon>
        <taxon>Rosales</taxon>
        <taxon>Cannabaceae</taxon>
        <taxon>Parasponia</taxon>
    </lineage>
</organism>
<accession>A0A2P5D107</accession>
<comment type="caution">
    <text evidence="1">The sequence shown here is derived from an EMBL/GenBank/DDBJ whole genome shotgun (WGS) entry which is preliminary data.</text>
</comment>
<dbReference type="AlphaFoldDB" id="A0A2P5D107"/>